<comment type="caution">
    <text evidence="6">The sequence shown here is derived from an EMBL/GenBank/DDBJ whole genome shotgun (WGS) entry which is preliminary data.</text>
</comment>
<dbReference type="PANTHER" id="PTHR23120">
    <property type="entry name" value="MAESTRO-RELATED HEAT DOMAIN-CONTAINING"/>
    <property type="match status" value="1"/>
</dbReference>
<organism evidence="6 7">
    <name type="scientific">Platanthera guangdongensis</name>
    <dbReference type="NCBI Taxonomy" id="2320717"/>
    <lineage>
        <taxon>Eukaryota</taxon>
        <taxon>Viridiplantae</taxon>
        <taxon>Streptophyta</taxon>
        <taxon>Embryophyta</taxon>
        <taxon>Tracheophyta</taxon>
        <taxon>Spermatophyta</taxon>
        <taxon>Magnoliopsida</taxon>
        <taxon>Liliopsida</taxon>
        <taxon>Asparagales</taxon>
        <taxon>Orchidaceae</taxon>
        <taxon>Orchidoideae</taxon>
        <taxon>Orchideae</taxon>
        <taxon>Orchidinae</taxon>
        <taxon>Platanthera</taxon>
    </lineage>
</organism>
<dbReference type="InterPro" id="IPR055406">
    <property type="entry name" value="HEAT_Maestro"/>
</dbReference>
<dbReference type="Pfam" id="PF23227">
    <property type="entry name" value="HEAT_MROH2B_C"/>
    <property type="match status" value="1"/>
</dbReference>
<gene>
    <name evidence="6" type="ORF">KSP40_PGU000131</name>
</gene>
<dbReference type="InterPro" id="IPR011989">
    <property type="entry name" value="ARM-like"/>
</dbReference>
<dbReference type="Pfam" id="PF23221">
    <property type="entry name" value="HEAT_MROH2B_1st"/>
    <property type="match status" value="1"/>
</dbReference>
<keyword evidence="1" id="KW-0677">Repeat</keyword>
<feature type="domain" description="MROH2B-like HEAT-repeats" evidence="3">
    <location>
        <begin position="257"/>
        <end position="906"/>
    </location>
</feature>
<dbReference type="PANTHER" id="PTHR23120:SF0">
    <property type="entry name" value="MAESTRO HEAT-LIKE REPEAT FAMILY MEMBER 1"/>
    <property type="match status" value="1"/>
</dbReference>
<dbReference type="Gene3D" id="1.25.10.10">
    <property type="entry name" value="Leucine-rich Repeat Variant"/>
    <property type="match status" value="2"/>
</dbReference>
<dbReference type="InterPro" id="IPR055408">
    <property type="entry name" value="HEAT_MROH2B-like"/>
</dbReference>
<evidence type="ECO:0000313" key="6">
    <source>
        <dbReference type="EMBL" id="KAK8962229.1"/>
    </source>
</evidence>
<accession>A0ABR2MEW3</accession>
<keyword evidence="7" id="KW-1185">Reference proteome</keyword>
<name>A0ABR2MEW3_9ASPA</name>
<evidence type="ECO:0000259" key="4">
    <source>
        <dbReference type="Pfam" id="PF23221"/>
    </source>
</evidence>
<feature type="domain" description="Maestro/Maestro-like HEAT-repeats" evidence="5">
    <location>
        <begin position="1431"/>
        <end position="1692"/>
    </location>
</feature>
<dbReference type="EMBL" id="JBBWWR010000008">
    <property type="protein sequence ID" value="KAK8962229.1"/>
    <property type="molecule type" value="Genomic_DNA"/>
</dbReference>
<dbReference type="InterPro" id="IPR021133">
    <property type="entry name" value="HEAT_type_2"/>
</dbReference>
<evidence type="ECO:0000259" key="5">
    <source>
        <dbReference type="Pfam" id="PF23227"/>
    </source>
</evidence>
<evidence type="ECO:0000313" key="7">
    <source>
        <dbReference type="Proteomes" id="UP001412067"/>
    </source>
</evidence>
<sequence>MTAASGSLPAPEAVQVLVSSLADESSIVRDASLLALKEIAPLNPLLVLDCCCSVYRGVRRRLVNMTGVFSVMACAVRAVNKRDVDTAQMTKLAKIATAEIITSKDLNAEWQRAASSLLVSIGSHAPDLMMEEIFFHLSGPNSALLAMVQILADFASAEAVKFTPHLKDVLLRVLPILGSVKDIHRPIFANAFKRWCEATWQYIGDCPSHTLLDNDVISFLNSVFELLLRVWASSWDLKVRLSSVEALGEMAGLVSRTQLKAVLPRLISTILDLYNKDQEMAFLASCSLHNVLNACLLSENGPPLLDFEDLNSISCTLLPVAFINNENDDYPGFSKGLKTYNEILHCFLVICSVYPEDLYDFLLSKCQGNDVHLVVGVLCVIKHLLPRFLDAWHAKMNSLIEVVKSLLIEQSLNVRKALAELLIVMASHCYFGGASVEFVEYLVYQCALLDDYEKYLKPFKEFVWKGNVFQPFYRKIEISTSAATPAKLRAICEKGLLLLAITVPEMEQFLWPFLLKLIIPKKYTGAVAIVCKCISEVYRQRLCHGSVLFNEVISSNGIPAPVDLLARLTVLLHDPLARNELATQILTVLCYLVPLFPKNLSLFWQDEVPKLKAYINDPEDLKQDLSFQDTWDDMIINFISESVDVAQDTEWVISLGNAFARQYVLYVGDDDHAAMLHRCLGILLQKVDDRIFVHEKIEWMYSHANTSVPANRLGLAKGIGLVAASHLDTVLEKLKNILDNVVQNRFQRLFSFFSKGGMDADADDIHATLALMYGYAARYAPSSAIEARIDALVGTNMLSRLLHVQHPTAKQAVITAIELLGCAVINAAEMGICFPLKRRDQLLDYVLTLMGTEASEDFSDSSNELLHTQSLALSACTTLVSIEPRLPLETRNLVLKATLGLFTLPNEPTNIIDPLITNLITLLCAILQTSGEDGRSRAEQLLHILRQIDLYVLSSVEHQRRRGCIAVHEMLLKFRSLCSGGICGLGCHSNCTHNMQIGTPRKRNFATLPSAYLLPSRDSLCLGERVITYLSRCADVSSEVRKVAIQIIGLFFSISLSLPRSAVPGNEVDLESSYNALTSLEDVISMLRRDESIDQSEVFNRVVLSVCILLTKDELVIALHMCTTAICDKIKQSADGAILAVIELITTRGSELNEADISRTTQSLLLAASSVSDKHSRQEILQGASCLAECTASDVVFNEVLVASARDIMTKDVSRLRGGWPLHDAFYAFSQHGALSSLFLEYIISVLDQFPAPKVDKENGESSSHSSDSPADGDLRQAAVLALTAFFRGGGKTGKKVVEQNYSSVLSALTLQLGSCHGLAGLGQLEHLRVLLAAFHAFCDCVGDLEMGKILSRHGENIGTDKWIDIIRDISSCISLKRPKEVPHICIILNKALKRYQRFQRDAAAAALSEYIRHSDGTPSLLEEIVEGLCLHVSDESPVVRSLCLRGLVQIPKCQMPRYVPQVLGVIIALLEDHDESVQLTAVQCLLTVLKLSPQDAVDPILISLFIRLRNLQVAMNAKIRANAFAAYGALCEYDTSTQHHAFLEQVHGTLPRLILHLHDDELSVRQACRNTFKKLVPLMGVEGLYSLFSKQHFNSDCRSDYEDFMRDLTRQLAQFLAPKVDAYLASLIQAFDAPWPIIQANAIYFSSCILTLLEDQRTLAHYQVQVLARLVGKLSQYPDAIVRSTCSLSLGLLLKTSYLHMLTAPTNLDRDESSTSLQGLGL</sequence>
<feature type="repeat" description="HEAT" evidence="2">
    <location>
        <begin position="1550"/>
        <end position="1588"/>
    </location>
</feature>
<evidence type="ECO:0000256" key="1">
    <source>
        <dbReference type="ARBA" id="ARBA00022737"/>
    </source>
</evidence>
<protein>
    <recommendedName>
        <fullName evidence="8">SGR6</fullName>
    </recommendedName>
</protein>
<dbReference type="InterPro" id="IPR045206">
    <property type="entry name" value="Maestro_heat-like_prot"/>
</dbReference>
<evidence type="ECO:0008006" key="8">
    <source>
        <dbReference type="Google" id="ProtNLM"/>
    </source>
</evidence>
<proteinExistence type="predicted"/>
<dbReference type="Proteomes" id="UP001412067">
    <property type="component" value="Unassembled WGS sequence"/>
</dbReference>
<dbReference type="PROSITE" id="PS50077">
    <property type="entry name" value="HEAT_REPEAT"/>
    <property type="match status" value="1"/>
</dbReference>
<feature type="domain" description="MROH2B-like N-terminal HEAT-repeats" evidence="4">
    <location>
        <begin position="37"/>
        <end position="250"/>
    </location>
</feature>
<dbReference type="Pfam" id="PF23210">
    <property type="entry name" value="HEAT_Maestro_2"/>
    <property type="match status" value="1"/>
</dbReference>
<reference evidence="6 7" key="1">
    <citation type="journal article" date="2022" name="Nat. Plants">
        <title>Genomes of leafy and leafless Platanthera orchids illuminate the evolution of mycoheterotrophy.</title>
        <authorList>
            <person name="Li M.H."/>
            <person name="Liu K.W."/>
            <person name="Li Z."/>
            <person name="Lu H.C."/>
            <person name="Ye Q.L."/>
            <person name="Zhang D."/>
            <person name="Wang J.Y."/>
            <person name="Li Y.F."/>
            <person name="Zhong Z.M."/>
            <person name="Liu X."/>
            <person name="Yu X."/>
            <person name="Liu D.K."/>
            <person name="Tu X.D."/>
            <person name="Liu B."/>
            <person name="Hao Y."/>
            <person name="Liao X.Y."/>
            <person name="Jiang Y.T."/>
            <person name="Sun W.H."/>
            <person name="Chen J."/>
            <person name="Chen Y.Q."/>
            <person name="Ai Y."/>
            <person name="Zhai J.W."/>
            <person name="Wu S.S."/>
            <person name="Zhou Z."/>
            <person name="Hsiao Y.Y."/>
            <person name="Wu W.L."/>
            <person name="Chen Y.Y."/>
            <person name="Lin Y.F."/>
            <person name="Hsu J.L."/>
            <person name="Li C.Y."/>
            <person name="Wang Z.W."/>
            <person name="Zhao X."/>
            <person name="Zhong W.Y."/>
            <person name="Ma X.K."/>
            <person name="Ma L."/>
            <person name="Huang J."/>
            <person name="Chen G.Z."/>
            <person name="Huang M.Z."/>
            <person name="Huang L."/>
            <person name="Peng D.H."/>
            <person name="Luo Y.B."/>
            <person name="Zou S.Q."/>
            <person name="Chen S.P."/>
            <person name="Lan S."/>
            <person name="Tsai W.C."/>
            <person name="Van de Peer Y."/>
            <person name="Liu Z.J."/>
        </authorList>
    </citation>
    <scope>NUCLEOTIDE SEQUENCE [LARGE SCALE GENOMIC DNA]</scope>
    <source>
        <strain evidence="6">Lor288</strain>
    </source>
</reference>
<dbReference type="InterPro" id="IPR056282">
    <property type="entry name" value="MROH2B-like_N_HEAT"/>
</dbReference>
<dbReference type="InterPro" id="IPR016024">
    <property type="entry name" value="ARM-type_fold"/>
</dbReference>
<evidence type="ECO:0000259" key="3">
    <source>
        <dbReference type="Pfam" id="PF23210"/>
    </source>
</evidence>
<evidence type="ECO:0000256" key="2">
    <source>
        <dbReference type="PROSITE-ProRule" id="PRU00103"/>
    </source>
</evidence>
<dbReference type="SUPFAM" id="SSF48371">
    <property type="entry name" value="ARM repeat"/>
    <property type="match status" value="3"/>
</dbReference>